<dbReference type="Pfam" id="PF20150">
    <property type="entry name" value="2EXR"/>
    <property type="match status" value="1"/>
</dbReference>
<name>A0A5N6JTJ0_MONLA</name>
<proteinExistence type="predicted"/>
<dbReference type="PANTHER" id="PTHR35910">
    <property type="entry name" value="2EXR DOMAIN-CONTAINING PROTEIN"/>
    <property type="match status" value="1"/>
</dbReference>
<evidence type="ECO:0000259" key="1">
    <source>
        <dbReference type="Pfam" id="PF20150"/>
    </source>
</evidence>
<comment type="caution">
    <text evidence="2">The sequence shown here is derived from an EMBL/GenBank/DDBJ whole genome shotgun (WGS) entry which is preliminary data.</text>
</comment>
<dbReference type="InterPro" id="IPR045518">
    <property type="entry name" value="2EXR"/>
</dbReference>
<gene>
    <name evidence="2" type="ORF">EYC80_009776</name>
</gene>
<dbReference type="AlphaFoldDB" id="A0A5N6JTJ0"/>
<reference evidence="2 3" key="1">
    <citation type="submission" date="2019-06" db="EMBL/GenBank/DDBJ databases">
        <title>Genome Sequence of the Brown Rot Fungal Pathogen Monilinia laxa.</title>
        <authorList>
            <person name="De Miccolis Angelini R.M."/>
            <person name="Landi L."/>
            <person name="Abate D."/>
            <person name="Pollastro S."/>
            <person name="Romanazzi G."/>
            <person name="Faretra F."/>
        </authorList>
    </citation>
    <scope>NUCLEOTIDE SEQUENCE [LARGE SCALE GENOMIC DNA]</scope>
    <source>
        <strain evidence="2 3">Mlax316</strain>
    </source>
</reference>
<protein>
    <recommendedName>
        <fullName evidence="1">2EXR domain-containing protein</fullName>
    </recommendedName>
</protein>
<sequence length="362" mass="41786">MQQRHKRNTISSYFPPKKRICLDLNHYSIPSPTENKTTINTQSLATIRESLSNLTTVQQNSNYFKLAIEKFQGPLDYFYVFTSLPKELQLQIWEFAVADIDAQIITISSDTEPARSPQQTNQYHQSSAYVQSETTFLRAQYIVPNILHACGDAREMALKYYRPVFAREIGGAPIYMAIDECRIPDTFLFNNLIALQMLRSRTQNFRVMKNDMDFITSAVVCTNIDKQPYKNPQNLRWIMSSLRALDKLWIAEQEPCTCEKHYRARTRALNLIQYILADVMISQHTTVQQKQTLARYTTHAEAIKCVGDPDYCFTKWGFSVADVKATSVNQLKYIAGQVVGRREQSRITLEYLQIILKESSVD</sequence>
<dbReference type="Proteomes" id="UP000326757">
    <property type="component" value="Unassembled WGS sequence"/>
</dbReference>
<dbReference type="OrthoDB" id="3521722at2759"/>
<dbReference type="EMBL" id="VIGI01000015">
    <property type="protein sequence ID" value="KAB8291088.1"/>
    <property type="molecule type" value="Genomic_DNA"/>
</dbReference>
<keyword evidence="3" id="KW-1185">Reference proteome</keyword>
<organism evidence="2 3">
    <name type="scientific">Monilinia laxa</name>
    <name type="common">Brown rot fungus</name>
    <name type="synonym">Sclerotinia laxa</name>
    <dbReference type="NCBI Taxonomy" id="61186"/>
    <lineage>
        <taxon>Eukaryota</taxon>
        <taxon>Fungi</taxon>
        <taxon>Dikarya</taxon>
        <taxon>Ascomycota</taxon>
        <taxon>Pezizomycotina</taxon>
        <taxon>Leotiomycetes</taxon>
        <taxon>Helotiales</taxon>
        <taxon>Sclerotiniaceae</taxon>
        <taxon>Monilinia</taxon>
    </lineage>
</organism>
<feature type="domain" description="2EXR" evidence="1">
    <location>
        <begin position="78"/>
        <end position="176"/>
    </location>
</feature>
<accession>A0A5N6JTJ0</accession>
<dbReference type="PANTHER" id="PTHR35910:SF1">
    <property type="entry name" value="2EXR DOMAIN-CONTAINING PROTEIN"/>
    <property type="match status" value="1"/>
</dbReference>
<evidence type="ECO:0000313" key="3">
    <source>
        <dbReference type="Proteomes" id="UP000326757"/>
    </source>
</evidence>
<evidence type="ECO:0000313" key="2">
    <source>
        <dbReference type="EMBL" id="KAB8291088.1"/>
    </source>
</evidence>